<name>A0ABD2QDB1_9PLAT</name>
<organism evidence="1 2">
    <name type="scientific">Cichlidogyrus casuarinus</name>
    <dbReference type="NCBI Taxonomy" id="1844966"/>
    <lineage>
        <taxon>Eukaryota</taxon>
        <taxon>Metazoa</taxon>
        <taxon>Spiralia</taxon>
        <taxon>Lophotrochozoa</taxon>
        <taxon>Platyhelminthes</taxon>
        <taxon>Monogenea</taxon>
        <taxon>Monopisthocotylea</taxon>
        <taxon>Dactylogyridea</taxon>
        <taxon>Ancyrocephalidae</taxon>
        <taxon>Cichlidogyrus</taxon>
    </lineage>
</organism>
<sequence length="102" mass="11735">MCLLLRLSYRKREMISDAIRKLDYNGIPTLVLKLLSVHISCPLSDLFNSYLASCQLVLFPRIPTFFKPPPVPKFVPELDGIELLELLLAVEQQWLFSISMNL</sequence>
<protein>
    <submittedName>
        <fullName evidence="1">Uncharacterized protein</fullName>
    </submittedName>
</protein>
<dbReference type="Proteomes" id="UP001626550">
    <property type="component" value="Unassembled WGS sequence"/>
</dbReference>
<evidence type="ECO:0000313" key="1">
    <source>
        <dbReference type="EMBL" id="KAL3317537.1"/>
    </source>
</evidence>
<evidence type="ECO:0000313" key="2">
    <source>
        <dbReference type="Proteomes" id="UP001626550"/>
    </source>
</evidence>
<reference evidence="1 2" key="1">
    <citation type="submission" date="2024-11" db="EMBL/GenBank/DDBJ databases">
        <title>Adaptive evolution of stress response genes in parasites aligns with host niche diversity.</title>
        <authorList>
            <person name="Hahn C."/>
            <person name="Resl P."/>
        </authorList>
    </citation>
    <scope>NUCLEOTIDE SEQUENCE [LARGE SCALE GENOMIC DNA]</scope>
    <source>
        <strain evidence="1">EGGRZ-B1_66</strain>
        <tissue evidence="1">Body</tissue>
    </source>
</reference>
<gene>
    <name evidence="1" type="ORF">Ciccas_003813</name>
</gene>
<keyword evidence="2" id="KW-1185">Reference proteome</keyword>
<dbReference type="EMBL" id="JBJKFK010000370">
    <property type="protein sequence ID" value="KAL3317537.1"/>
    <property type="molecule type" value="Genomic_DNA"/>
</dbReference>
<comment type="caution">
    <text evidence="1">The sequence shown here is derived from an EMBL/GenBank/DDBJ whole genome shotgun (WGS) entry which is preliminary data.</text>
</comment>
<dbReference type="AlphaFoldDB" id="A0ABD2QDB1"/>
<proteinExistence type="predicted"/>
<accession>A0ABD2QDB1</accession>